<evidence type="ECO:0000313" key="8">
    <source>
        <dbReference type="EMBL" id="RXN18432.1"/>
    </source>
</evidence>
<dbReference type="SMART" id="SM00353">
    <property type="entry name" value="HLH"/>
    <property type="match status" value="1"/>
</dbReference>
<dbReference type="PANTHER" id="PTHR23349">
    <property type="entry name" value="BASIC HELIX-LOOP-HELIX TRANSCRIPTION FACTOR, TWIST"/>
    <property type="match status" value="1"/>
</dbReference>
<feature type="region of interest" description="Disordered" evidence="6">
    <location>
        <begin position="107"/>
        <end position="142"/>
    </location>
</feature>
<dbReference type="GO" id="GO:0014706">
    <property type="term" value="P:striated muscle tissue development"/>
    <property type="evidence" value="ECO:0007669"/>
    <property type="project" value="UniProtKB-ARBA"/>
</dbReference>
<dbReference type="InterPro" id="IPR036086">
    <property type="entry name" value="ParB/Sulfiredoxin_sf"/>
</dbReference>
<dbReference type="SUPFAM" id="SSF47459">
    <property type="entry name" value="HLH, helix-loop-helix DNA-binding domain"/>
    <property type="match status" value="1"/>
</dbReference>
<accession>A0A498MGD6</accession>
<dbReference type="AlphaFoldDB" id="A0A498MGD6"/>
<sequence length="267" mass="29404">MGSLGSENRSIHSDNIQDVHNIPMDVIIRPIPAVLDEQKVQSLMTSIQQQSLAGHQQLLIAGIMSLQPRPLIVEEDRSPKNFSVMAFAMLRPMATHLAYPDVAMMSEDEENRSESDGSSEQSYGCCPSAEKRRRMSRKSTVSSVVIVKQRNAANARERDRTQSVNTAFTALRTLIPTEPVDRKLSKIETLRLASSYISHLANVLLIGDGGEDAQPCVSAVYTAQGDSGGKQPRTICTFCLSSQRKGIKDGSDCVRMRGITSLRVTRR</sequence>
<dbReference type="STRING" id="84645.A0A498MGD6"/>
<evidence type="ECO:0000256" key="3">
    <source>
        <dbReference type="ARBA" id="ARBA00023125"/>
    </source>
</evidence>
<dbReference type="FunFam" id="4.10.280.10:FF:000010">
    <property type="entry name" value="Scleraxis bHLH transcription factor"/>
    <property type="match status" value="1"/>
</dbReference>
<comment type="subcellular location">
    <subcellularLocation>
        <location evidence="1">Nucleus</location>
    </subcellularLocation>
</comment>
<dbReference type="GO" id="GO:0046983">
    <property type="term" value="F:protein dimerization activity"/>
    <property type="evidence" value="ECO:0007669"/>
    <property type="project" value="InterPro"/>
</dbReference>
<comment type="caution">
    <text evidence="8">The sequence shown here is derived from an EMBL/GenBank/DDBJ whole genome shotgun (WGS) entry which is preliminary data.</text>
</comment>
<dbReference type="Proteomes" id="UP000290572">
    <property type="component" value="Unassembled WGS sequence"/>
</dbReference>
<dbReference type="InterPro" id="IPR050283">
    <property type="entry name" value="E-box_TF_Regulators"/>
</dbReference>
<dbReference type="EMBL" id="QBIY01012720">
    <property type="protein sequence ID" value="RXN18432.1"/>
    <property type="molecule type" value="Genomic_DNA"/>
</dbReference>
<evidence type="ECO:0000256" key="1">
    <source>
        <dbReference type="ARBA" id="ARBA00004123"/>
    </source>
</evidence>
<evidence type="ECO:0000259" key="7">
    <source>
        <dbReference type="PROSITE" id="PS50888"/>
    </source>
</evidence>
<dbReference type="SUPFAM" id="SSF110849">
    <property type="entry name" value="ParB/Sulfiredoxin"/>
    <property type="match status" value="1"/>
</dbReference>
<evidence type="ECO:0000256" key="2">
    <source>
        <dbReference type="ARBA" id="ARBA00023015"/>
    </source>
</evidence>
<dbReference type="InterPro" id="IPR036638">
    <property type="entry name" value="HLH_DNA-bd_sf"/>
</dbReference>
<gene>
    <name evidence="8" type="ORF">ROHU_026278</name>
</gene>
<keyword evidence="5" id="KW-0539">Nucleus</keyword>
<dbReference type="PROSITE" id="PS50888">
    <property type="entry name" value="BHLH"/>
    <property type="match status" value="1"/>
</dbReference>
<name>A0A498MGD6_LABRO</name>
<organism evidence="8 9">
    <name type="scientific">Labeo rohita</name>
    <name type="common">Indian major carp</name>
    <name type="synonym">Cyprinus rohita</name>
    <dbReference type="NCBI Taxonomy" id="84645"/>
    <lineage>
        <taxon>Eukaryota</taxon>
        <taxon>Metazoa</taxon>
        <taxon>Chordata</taxon>
        <taxon>Craniata</taxon>
        <taxon>Vertebrata</taxon>
        <taxon>Euteleostomi</taxon>
        <taxon>Actinopterygii</taxon>
        <taxon>Neopterygii</taxon>
        <taxon>Teleostei</taxon>
        <taxon>Ostariophysi</taxon>
        <taxon>Cypriniformes</taxon>
        <taxon>Cyprinidae</taxon>
        <taxon>Labeoninae</taxon>
        <taxon>Labeonini</taxon>
        <taxon>Labeo</taxon>
    </lineage>
</organism>
<feature type="domain" description="BHLH" evidence="7">
    <location>
        <begin position="148"/>
        <end position="200"/>
    </location>
</feature>
<evidence type="ECO:0000256" key="6">
    <source>
        <dbReference type="SAM" id="MobiDB-lite"/>
    </source>
</evidence>
<evidence type="ECO:0000256" key="4">
    <source>
        <dbReference type="ARBA" id="ARBA00023163"/>
    </source>
</evidence>
<keyword evidence="9" id="KW-1185">Reference proteome</keyword>
<dbReference type="PANTHER" id="PTHR23349:SF4">
    <property type="entry name" value="TRANSCRIPTION FACTOR 15"/>
    <property type="match status" value="1"/>
</dbReference>
<reference evidence="8 9" key="1">
    <citation type="submission" date="2018-03" db="EMBL/GenBank/DDBJ databases">
        <title>Draft genome sequence of Rohu Carp (Labeo rohita).</title>
        <authorList>
            <person name="Das P."/>
            <person name="Kushwaha B."/>
            <person name="Joshi C.G."/>
            <person name="Kumar D."/>
            <person name="Nagpure N.S."/>
            <person name="Sahoo L."/>
            <person name="Das S.P."/>
            <person name="Bit A."/>
            <person name="Patnaik S."/>
            <person name="Meher P.K."/>
            <person name="Jayasankar P."/>
            <person name="Koringa P.G."/>
            <person name="Patel N.V."/>
            <person name="Hinsu A.T."/>
            <person name="Kumar R."/>
            <person name="Pandey M."/>
            <person name="Agarwal S."/>
            <person name="Srivastava S."/>
            <person name="Singh M."/>
            <person name="Iquebal M.A."/>
            <person name="Jaiswal S."/>
            <person name="Angadi U.B."/>
            <person name="Kumar N."/>
            <person name="Raza M."/>
            <person name="Shah T.M."/>
            <person name="Rai A."/>
            <person name="Jena J.K."/>
        </authorList>
    </citation>
    <scope>NUCLEOTIDE SEQUENCE [LARGE SCALE GENOMIC DNA]</scope>
    <source>
        <strain evidence="8">DASCIFA01</strain>
        <tissue evidence="8">Testis</tissue>
    </source>
</reference>
<dbReference type="Gene3D" id="4.10.280.10">
    <property type="entry name" value="Helix-loop-helix DNA-binding domain"/>
    <property type="match status" value="1"/>
</dbReference>
<protein>
    <submittedName>
        <fullName evidence="8">Transcription factor 15</fullName>
    </submittedName>
</protein>
<evidence type="ECO:0000313" key="9">
    <source>
        <dbReference type="Proteomes" id="UP000290572"/>
    </source>
</evidence>
<keyword evidence="2" id="KW-0805">Transcription regulation</keyword>
<dbReference type="Gene3D" id="3.90.1530.10">
    <property type="entry name" value="Conserved hypothetical protein from pyrococcus furiosus pfu- 392566-001, ParB domain"/>
    <property type="match status" value="1"/>
</dbReference>
<dbReference type="GO" id="GO:0005634">
    <property type="term" value="C:nucleus"/>
    <property type="evidence" value="ECO:0007669"/>
    <property type="project" value="UniProtKB-SubCell"/>
</dbReference>
<keyword evidence="3" id="KW-0238">DNA-binding</keyword>
<proteinExistence type="predicted"/>
<dbReference type="InterPro" id="IPR011598">
    <property type="entry name" value="bHLH_dom"/>
</dbReference>
<dbReference type="GO" id="GO:0000981">
    <property type="term" value="F:DNA-binding transcription factor activity, RNA polymerase II-specific"/>
    <property type="evidence" value="ECO:0007669"/>
    <property type="project" value="TreeGrafter"/>
</dbReference>
<keyword evidence="4" id="KW-0804">Transcription</keyword>
<dbReference type="Pfam" id="PF00010">
    <property type="entry name" value="HLH"/>
    <property type="match status" value="1"/>
</dbReference>
<evidence type="ECO:0000256" key="5">
    <source>
        <dbReference type="ARBA" id="ARBA00023242"/>
    </source>
</evidence>
<dbReference type="GO" id="GO:0000977">
    <property type="term" value="F:RNA polymerase II transcription regulatory region sequence-specific DNA binding"/>
    <property type="evidence" value="ECO:0007669"/>
    <property type="project" value="TreeGrafter"/>
</dbReference>